<gene>
    <name evidence="1" type="ORF">RG47T_2582</name>
</gene>
<evidence type="ECO:0000313" key="2">
    <source>
        <dbReference type="Proteomes" id="UP000186720"/>
    </source>
</evidence>
<evidence type="ECO:0000313" key="1">
    <source>
        <dbReference type="EMBL" id="OKS87123.1"/>
    </source>
</evidence>
<dbReference type="Gene3D" id="3.40.1000.10">
    <property type="entry name" value="Mog1/PsbP, alpha/beta/alpha sandwich"/>
    <property type="match status" value="1"/>
</dbReference>
<dbReference type="Proteomes" id="UP000186720">
    <property type="component" value="Unassembled WGS sequence"/>
</dbReference>
<name>A0A1Q5ZZD2_9SPHI</name>
<dbReference type="STRING" id="1302689.RG47T_2582"/>
<dbReference type="AlphaFoldDB" id="A0A1Q5ZZD2"/>
<keyword evidence="2" id="KW-1185">Reference proteome</keyword>
<comment type="caution">
    <text evidence="1">The sequence shown here is derived from an EMBL/GenBank/DDBJ whole genome shotgun (WGS) entry which is preliminary data.</text>
</comment>
<reference evidence="1 2" key="1">
    <citation type="submission" date="2016-11" db="EMBL/GenBank/DDBJ databases">
        <title>Whole Genome Sequencing of Mucilaginibacter polytrichastri RG4-7(T) isolated from the moss sample.</title>
        <authorList>
            <person name="Li Y."/>
        </authorList>
    </citation>
    <scope>NUCLEOTIDE SEQUENCE [LARGE SCALE GENOMIC DNA]</scope>
    <source>
        <strain evidence="1 2">RG4-7</strain>
    </source>
</reference>
<organism evidence="1 2">
    <name type="scientific">Mucilaginibacter polytrichastri</name>
    <dbReference type="NCBI Taxonomy" id="1302689"/>
    <lineage>
        <taxon>Bacteria</taxon>
        <taxon>Pseudomonadati</taxon>
        <taxon>Bacteroidota</taxon>
        <taxon>Sphingobacteriia</taxon>
        <taxon>Sphingobacteriales</taxon>
        <taxon>Sphingobacteriaceae</taxon>
        <taxon>Mucilaginibacter</taxon>
    </lineage>
</organism>
<dbReference type="EMBL" id="MPPL01000001">
    <property type="protein sequence ID" value="OKS87123.1"/>
    <property type="molecule type" value="Genomic_DNA"/>
</dbReference>
<proteinExistence type="predicted"/>
<sequence length="83" mass="9632">MISEEIAGNNITITVQIGDYKCAYFEKNLIQGNDDLLIYYWITGLNNYLFTCSFVIDKDQENSFENENELIVIENIIKSIKIN</sequence>
<protein>
    <submittedName>
        <fullName evidence="1">Uncharacterized protein</fullName>
    </submittedName>
</protein>
<accession>A0A1Q5ZZD2</accession>